<dbReference type="EMBL" id="JACSNV010000001">
    <property type="protein sequence ID" value="MBM6876808.1"/>
    <property type="molecule type" value="Genomic_DNA"/>
</dbReference>
<organism evidence="1 2">
    <name type="scientific">Anaerotignum lactatifermentans</name>
    <dbReference type="NCBI Taxonomy" id="160404"/>
    <lineage>
        <taxon>Bacteria</taxon>
        <taxon>Bacillati</taxon>
        <taxon>Bacillota</taxon>
        <taxon>Clostridia</taxon>
        <taxon>Lachnospirales</taxon>
        <taxon>Anaerotignaceae</taxon>
        <taxon>Anaerotignum</taxon>
    </lineage>
</organism>
<dbReference type="Proteomes" id="UP000729290">
    <property type="component" value="Unassembled WGS sequence"/>
</dbReference>
<evidence type="ECO:0000313" key="2">
    <source>
        <dbReference type="Proteomes" id="UP000729290"/>
    </source>
</evidence>
<reference evidence="1 2" key="1">
    <citation type="journal article" date="2021" name="Sci. Rep.">
        <title>The distribution of antibiotic resistance genes in chicken gut microbiota commensals.</title>
        <authorList>
            <person name="Juricova H."/>
            <person name="Matiasovicova J."/>
            <person name="Kubasova T."/>
            <person name="Cejkova D."/>
            <person name="Rychlik I."/>
        </authorList>
    </citation>
    <scope>NUCLEOTIDE SEQUENCE [LARGE SCALE GENOMIC DNA]</scope>
    <source>
        <strain evidence="1 2">An431b</strain>
    </source>
</reference>
<gene>
    <name evidence="1" type="ORF">H9X83_01350</name>
</gene>
<comment type="caution">
    <text evidence="1">The sequence shown here is derived from an EMBL/GenBank/DDBJ whole genome shotgun (WGS) entry which is preliminary data.</text>
</comment>
<protein>
    <submittedName>
        <fullName evidence="1">Uncharacterized protein</fullName>
    </submittedName>
</protein>
<keyword evidence="2" id="KW-1185">Reference proteome</keyword>
<accession>A0ABS2G825</accession>
<evidence type="ECO:0000313" key="1">
    <source>
        <dbReference type="EMBL" id="MBM6876808.1"/>
    </source>
</evidence>
<proteinExistence type="predicted"/>
<dbReference type="RefSeq" id="WP_205132285.1">
    <property type="nucleotide sequence ID" value="NZ_JACSNT010000001.1"/>
</dbReference>
<sequence>MILNGEGVPPDHLLAVIEAGIPREADLLPTETTMRHLIQTLESEEENRNADGRVS</sequence>
<name>A0ABS2G825_9FIRM</name>